<evidence type="ECO:0000313" key="1">
    <source>
        <dbReference type="EMBL" id="KAK5087598.1"/>
    </source>
</evidence>
<dbReference type="PANTHER" id="PTHR47843">
    <property type="entry name" value="BTB DOMAIN-CONTAINING PROTEIN-RELATED"/>
    <property type="match status" value="1"/>
</dbReference>
<dbReference type="InterPro" id="IPR011333">
    <property type="entry name" value="SKP1/BTB/POZ_sf"/>
</dbReference>
<protein>
    <recommendedName>
        <fullName evidence="3">BTB domain-containing protein</fullName>
    </recommendedName>
</protein>
<reference evidence="1 2" key="1">
    <citation type="submission" date="2023-08" db="EMBL/GenBank/DDBJ databases">
        <title>Black Yeasts Isolated from many extreme environments.</title>
        <authorList>
            <person name="Coleine C."/>
            <person name="Stajich J.E."/>
            <person name="Selbmann L."/>
        </authorList>
    </citation>
    <scope>NUCLEOTIDE SEQUENCE [LARGE SCALE GENOMIC DNA]</scope>
    <source>
        <strain evidence="1 2">CCFEE 5885</strain>
    </source>
</reference>
<evidence type="ECO:0008006" key="3">
    <source>
        <dbReference type="Google" id="ProtNLM"/>
    </source>
</evidence>
<proteinExistence type="predicted"/>
<dbReference type="PANTHER" id="PTHR47843:SF5">
    <property type="entry name" value="BTB_POZ DOMAIN PROTEIN"/>
    <property type="match status" value="1"/>
</dbReference>
<keyword evidence="2" id="KW-1185">Reference proteome</keyword>
<organism evidence="1 2">
    <name type="scientific">Lithohypha guttulata</name>
    <dbReference type="NCBI Taxonomy" id="1690604"/>
    <lineage>
        <taxon>Eukaryota</taxon>
        <taxon>Fungi</taxon>
        <taxon>Dikarya</taxon>
        <taxon>Ascomycota</taxon>
        <taxon>Pezizomycotina</taxon>
        <taxon>Eurotiomycetes</taxon>
        <taxon>Chaetothyriomycetidae</taxon>
        <taxon>Chaetothyriales</taxon>
        <taxon>Trichomeriaceae</taxon>
        <taxon>Lithohypha</taxon>
    </lineage>
</organism>
<comment type="caution">
    <text evidence="1">The sequence shown here is derived from an EMBL/GenBank/DDBJ whole genome shotgun (WGS) entry which is preliminary data.</text>
</comment>
<evidence type="ECO:0000313" key="2">
    <source>
        <dbReference type="Proteomes" id="UP001345013"/>
    </source>
</evidence>
<name>A0ABR0K5Q9_9EURO</name>
<accession>A0ABR0K5Q9</accession>
<sequence length="252" mass="28171">MDESIKKEAVLDNVDPEAFSQLLEFVYTGVYGVSEGVSGESAKPHMVDVFSCHRCRGAVRLDRHHLNQLICEYHITNGEGKKYPKYDIEQEESQANRQGTGFCARRYGCPDLSLSHELLSEHIDRHLTTDSQGSGLLEYAKLYVLADKYMVKNLQAITLHKLHRNLAAYKIHDEAIDEVIDLVLYTYTYTSDGGNILDGTADKLRDLVIAYVVDRASDLLKYESFRAMLAAGGAQTADFMALTFAPPAPKTT</sequence>
<dbReference type="Gene3D" id="3.30.710.10">
    <property type="entry name" value="Potassium Channel Kv1.1, Chain A"/>
    <property type="match status" value="1"/>
</dbReference>
<gene>
    <name evidence="1" type="ORF">LTR24_006558</name>
</gene>
<dbReference type="CDD" id="cd18186">
    <property type="entry name" value="BTB_POZ_ZBTB_KLHL-like"/>
    <property type="match status" value="1"/>
</dbReference>
<dbReference type="Proteomes" id="UP001345013">
    <property type="component" value="Unassembled WGS sequence"/>
</dbReference>
<dbReference type="EMBL" id="JAVRRG010000086">
    <property type="protein sequence ID" value="KAK5087598.1"/>
    <property type="molecule type" value="Genomic_DNA"/>
</dbReference>